<dbReference type="PANTHER" id="PTHR33360:SF2">
    <property type="entry name" value="TRANSPOSASE FOR INSERTION SEQUENCE ELEMENT IS200"/>
    <property type="match status" value="1"/>
</dbReference>
<dbReference type="RefSeq" id="WP_124899394.1">
    <property type="nucleotide sequence ID" value="NZ_RQTJ01000014.1"/>
</dbReference>
<feature type="domain" description="Transposase IS200-like" evidence="1">
    <location>
        <begin position="3"/>
        <end position="117"/>
    </location>
</feature>
<evidence type="ECO:0000259" key="1">
    <source>
        <dbReference type="SMART" id="SM01321"/>
    </source>
</evidence>
<dbReference type="SMART" id="SM01321">
    <property type="entry name" value="Y1_Tnp"/>
    <property type="match status" value="1"/>
</dbReference>
<dbReference type="SUPFAM" id="SSF143422">
    <property type="entry name" value="Transposase IS200-like"/>
    <property type="match status" value="1"/>
</dbReference>
<organism evidence="2 3">
    <name type="scientific">Paenimyroides viscosum</name>
    <dbReference type="NCBI Taxonomy" id="2488729"/>
    <lineage>
        <taxon>Bacteria</taxon>
        <taxon>Pseudomonadati</taxon>
        <taxon>Bacteroidota</taxon>
        <taxon>Flavobacteriia</taxon>
        <taxon>Flavobacteriales</taxon>
        <taxon>Flavobacteriaceae</taxon>
        <taxon>Paenimyroides</taxon>
    </lineage>
</organism>
<keyword evidence="3" id="KW-1185">Reference proteome</keyword>
<reference evidence="2 3" key="1">
    <citation type="submission" date="2018-11" db="EMBL/GenBank/DDBJ databases">
        <title>Flavobacterium sp. nov., YIM 102796 draft genome.</title>
        <authorList>
            <person name="Li G."/>
            <person name="Jiang Y."/>
        </authorList>
    </citation>
    <scope>NUCLEOTIDE SEQUENCE [LARGE SCALE GENOMIC DNA]</scope>
    <source>
        <strain evidence="2 3">YIM 102796</strain>
    </source>
</reference>
<dbReference type="PANTHER" id="PTHR33360">
    <property type="entry name" value="TRANSPOSASE FOR INSERTION SEQUENCE ELEMENT IS200"/>
    <property type="match status" value="1"/>
</dbReference>
<dbReference type="EMBL" id="RQTJ01000014">
    <property type="protein sequence ID" value="RRA94805.1"/>
    <property type="molecule type" value="Genomic_DNA"/>
</dbReference>
<evidence type="ECO:0000313" key="2">
    <source>
        <dbReference type="EMBL" id="RRA94805.1"/>
    </source>
</evidence>
<sequence>MSYTKILYHIIFRTKYSEKTIPLELAPELYRYMWGIITNKNCVLYRVNGMEEHVHLLIDLHPSVALSDFVKTLKVSSSKWMKESGFFPDFKGWGIKYCALTYSLKEKDILINYIKNQQEHHRNESFQEEIHKLWKEGDFEDDVKWFWVDS</sequence>
<dbReference type="Proteomes" id="UP000268372">
    <property type="component" value="Unassembled WGS sequence"/>
</dbReference>
<dbReference type="AlphaFoldDB" id="A0A3P1B1G0"/>
<dbReference type="InterPro" id="IPR002686">
    <property type="entry name" value="Transposase_17"/>
</dbReference>
<gene>
    <name evidence="2" type="primary">tnpA</name>
    <name evidence="2" type="ORF">EG242_08135</name>
</gene>
<dbReference type="InterPro" id="IPR036515">
    <property type="entry name" value="Transposase_17_sf"/>
</dbReference>
<dbReference type="NCBIfam" id="NF033573">
    <property type="entry name" value="transpos_IS200"/>
    <property type="match status" value="1"/>
</dbReference>
<comment type="caution">
    <text evidence="2">The sequence shown here is derived from an EMBL/GenBank/DDBJ whole genome shotgun (WGS) entry which is preliminary data.</text>
</comment>
<dbReference type="Pfam" id="PF01797">
    <property type="entry name" value="Y1_Tnp"/>
    <property type="match status" value="1"/>
</dbReference>
<dbReference type="GO" id="GO:0006313">
    <property type="term" value="P:DNA transposition"/>
    <property type="evidence" value="ECO:0007669"/>
    <property type="project" value="InterPro"/>
</dbReference>
<proteinExistence type="predicted"/>
<evidence type="ECO:0000313" key="3">
    <source>
        <dbReference type="Proteomes" id="UP000268372"/>
    </source>
</evidence>
<name>A0A3P1B1G0_9FLAO</name>
<dbReference type="OrthoDB" id="9797997at2"/>
<accession>A0A3P1B1G0</accession>
<dbReference type="GO" id="GO:0003677">
    <property type="term" value="F:DNA binding"/>
    <property type="evidence" value="ECO:0007669"/>
    <property type="project" value="InterPro"/>
</dbReference>
<protein>
    <submittedName>
        <fullName evidence="2">IS200/IS605 family transposase</fullName>
    </submittedName>
</protein>
<dbReference type="GO" id="GO:0004803">
    <property type="term" value="F:transposase activity"/>
    <property type="evidence" value="ECO:0007669"/>
    <property type="project" value="InterPro"/>
</dbReference>
<dbReference type="Gene3D" id="3.30.70.1290">
    <property type="entry name" value="Transposase IS200-like"/>
    <property type="match status" value="1"/>
</dbReference>